<name>A0A0F8Z0I1_9ZZZZ</name>
<sequence>DCYYIPHTVNTELFKPIAEWRKMGRERYKWEDKFVIGTVATNHIERKNWVAGMKAVATFESMHPGEIIYYMHTNPLDDRGINLLTLRTALGMENYTKFPSHAEMAIGIETETMARMYNALDVFLLPTKGEGFGIPLIEAQACGVPVITTHCTAQKEIADGWFIKDLERIWTAQNSWQFECNYREIVDLLEKAYQAKKSGTIVKYQKRARAKAMEYDEEKVFNEYWPPVLADIEKRIKQPKNMEGVQPWRLSFIPQTCVPRKVLDIGCGVTQPYRSQLEGLGKYVGIDILNGNKEVTIADAHDLPYKDNEFGFVWCSELLEHVKDPAKVIAEAKRVGRHGVCLFSTPSNPYFKVDPDHKIVKLPYTTVRSGDGCILW</sequence>
<dbReference type="EMBL" id="LAZR01053962">
    <property type="protein sequence ID" value="KKK79580.1"/>
    <property type="molecule type" value="Genomic_DNA"/>
</dbReference>
<dbReference type="SUPFAM" id="SSF53756">
    <property type="entry name" value="UDP-Glycosyltransferase/glycogen phosphorylase"/>
    <property type="match status" value="1"/>
</dbReference>
<feature type="domain" description="Methyltransferase type 11" evidence="1">
    <location>
        <begin position="263"/>
        <end position="339"/>
    </location>
</feature>
<dbReference type="GO" id="GO:0008757">
    <property type="term" value="F:S-adenosylmethionine-dependent methyltransferase activity"/>
    <property type="evidence" value="ECO:0007669"/>
    <property type="project" value="InterPro"/>
</dbReference>
<accession>A0A0F8Z0I1</accession>
<dbReference type="CDD" id="cd02440">
    <property type="entry name" value="AdoMet_MTases"/>
    <property type="match status" value="1"/>
</dbReference>
<protein>
    <recommendedName>
        <fullName evidence="1">Methyltransferase type 11 domain-containing protein</fullName>
    </recommendedName>
</protein>
<evidence type="ECO:0000259" key="1">
    <source>
        <dbReference type="Pfam" id="PF08241"/>
    </source>
</evidence>
<dbReference type="SUPFAM" id="SSF53335">
    <property type="entry name" value="S-adenosyl-L-methionine-dependent methyltransferases"/>
    <property type="match status" value="1"/>
</dbReference>
<reference evidence="2" key="1">
    <citation type="journal article" date="2015" name="Nature">
        <title>Complex archaea that bridge the gap between prokaryotes and eukaryotes.</title>
        <authorList>
            <person name="Spang A."/>
            <person name="Saw J.H."/>
            <person name="Jorgensen S.L."/>
            <person name="Zaremba-Niedzwiedzka K."/>
            <person name="Martijn J."/>
            <person name="Lind A.E."/>
            <person name="van Eijk R."/>
            <person name="Schleper C."/>
            <person name="Guy L."/>
            <person name="Ettema T.J."/>
        </authorList>
    </citation>
    <scope>NUCLEOTIDE SEQUENCE</scope>
</reference>
<dbReference type="Pfam" id="PF08241">
    <property type="entry name" value="Methyltransf_11"/>
    <property type="match status" value="1"/>
</dbReference>
<dbReference type="InterPro" id="IPR013216">
    <property type="entry name" value="Methyltransf_11"/>
</dbReference>
<dbReference type="Gene3D" id="3.40.50.2000">
    <property type="entry name" value="Glycogen Phosphorylase B"/>
    <property type="match status" value="1"/>
</dbReference>
<evidence type="ECO:0000313" key="2">
    <source>
        <dbReference type="EMBL" id="KKK79580.1"/>
    </source>
</evidence>
<dbReference type="InterPro" id="IPR029063">
    <property type="entry name" value="SAM-dependent_MTases_sf"/>
</dbReference>
<dbReference type="Gene3D" id="3.40.50.150">
    <property type="entry name" value="Vaccinia Virus protein VP39"/>
    <property type="match status" value="1"/>
</dbReference>
<dbReference type="AlphaFoldDB" id="A0A0F8Z0I1"/>
<gene>
    <name evidence="2" type="ORF">LCGC14_2832070</name>
</gene>
<dbReference type="PANTHER" id="PTHR46656">
    <property type="entry name" value="PUTATIVE-RELATED"/>
    <property type="match status" value="1"/>
</dbReference>
<proteinExistence type="predicted"/>
<dbReference type="PANTHER" id="PTHR46656:SF3">
    <property type="entry name" value="PUTATIVE-RELATED"/>
    <property type="match status" value="1"/>
</dbReference>
<organism evidence="2">
    <name type="scientific">marine sediment metagenome</name>
    <dbReference type="NCBI Taxonomy" id="412755"/>
    <lineage>
        <taxon>unclassified sequences</taxon>
        <taxon>metagenomes</taxon>
        <taxon>ecological metagenomes</taxon>
    </lineage>
</organism>
<feature type="non-terminal residue" evidence="2">
    <location>
        <position position="1"/>
    </location>
</feature>
<comment type="caution">
    <text evidence="2">The sequence shown here is derived from an EMBL/GenBank/DDBJ whole genome shotgun (WGS) entry which is preliminary data.</text>
</comment>
<dbReference type="Pfam" id="PF13692">
    <property type="entry name" value="Glyco_trans_1_4"/>
    <property type="match status" value="1"/>
</dbReference>